<evidence type="ECO:0000313" key="4">
    <source>
        <dbReference type="Proteomes" id="UP000182932"/>
    </source>
</evidence>
<evidence type="ECO:0000259" key="2">
    <source>
        <dbReference type="Pfam" id="PF00892"/>
    </source>
</evidence>
<dbReference type="GO" id="GO:0016020">
    <property type="term" value="C:membrane"/>
    <property type="evidence" value="ECO:0007669"/>
    <property type="project" value="InterPro"/>
</dbReference>
<dbReference type="SUPFAM" id="SSF103481">
    <property type="entry name" value="Multidrug resistance efflux transporter EmrE"/>
    <property type="match status" value="2"/>
</dbReference>
<keyword evidence="4" id="KW-1185">Reference proteome</keyword>
<dbReference type="EMBL" id="FNYY01000004">
    <property type="protein sequence ID" value="SEJ18841.1"/>
    <property type="molecule type" value="Genomic_DNA"/>
</dbReference>
<dbReference type="RefSeq" id="WP_048533071.1">
    <property type="nucleotide sequence ID" value="NZ_CATLQZ010000013.1"/>
</dbReference>
<proteinExistence type="predicted"/>
<feature type="transmembrane region" description="Helical" evidence="1">
    <location>
        <begin position="204"/>
        <end position="225"/>
    </location>
</feature>
<feature type="transmembrane region" description="Helical" evidence="1">
    <location>
        <begin position="232"/>
        <end position="253"/>
    </location>
</feature>
<organism evidence="3 4">
    <name type="scientific">Marinovum algicola</name>
    <dbReference type="NCBI Taxonomy" id="42444"/>
    <lineage>
        <taxon>Bacteria</taxon>
        <taxon>Pseudomonadati</taxon>
        <taxon>Pseudomonadota</taxon>
        <taxon>Alphaproteobacteria</taxon>
        <taxon>Rhodobacterales</taxon>
        <taxon>Roseobacteraceae</taxon>
        <taxon>Marinovum</taxon>
    </lineage>
</organism>
<feature type="transmembrane region" description="Helical" evidence="1">
    <location>
        <begin position="145"/>
        <end position="164"/>
    </location>
</feature>
<feature type="domain" description="EamA" evidence="2">
    <location>
        <begin position="4"/>
        <end position="136"/>
    </location>
</feature>
<feature type="transmembrane region" description="Helical" evidence="1">
    <location>
        <begin position="176"/>
        <end position="198"/>
    </location>
</feature>
<evidence type="ECO:0000313" key="3">
    <source>
        <dbReference type="EMBL" id="SEJ18841.1"/>
    </source>
</evidence>
<dbReference type="InterPro" id="IPR000620">
    <property type="entry name" value="EamA_dom"/>
</dbReference>
<gene>
    <name evidence="3" type="ORF">SAMN04487940_1044</name>
</gene>
<dbReference type="InterPro" id="IPR037185">
    <property type="entry name" value="EmrE-like"/>
</dbReference>
<sequence>MNIKGLLFALLGFAMFSVHDVVVKYLGSSYSPVQIIFFAGLFSFPLLTFVLMSDPTRENLRPVHPWWVSVRVFGALGAGLLAFYAFSVLPLAQTYTLLFAAPILITVLAIPMLGESVGPHRWAAVLIGLLGVIVVLRPGAQELTLGHAAALGSAFCNALSSVVVRKIGKEERTVVLLLYPLAGNFILMGLALPFVYVPMPMLDLGGLGIMALLGFTASMCVIAAYRFGEAAIVAPMQYSQIIWATFFGFLLFGESLDRPTISGAGLIILSGLYIVYRESRGGKSSNTPVLRNRSRGYSPGSLRTSAILKRWKSD</sequence>
<name>A0A975W8R9_9RHOB</name>
<dbReference type="AlphaFoldDB" id="A0A975W8R9"/>
<feature type="transmembrane region" description="Helical" evidence="1">
    <location>
        <begin position="64"/>
        <end position="86"/>
    </location>
</feature>
<protein>
    <submittedName>
        <fullName evidence="3">Permease of the drug/metabolite transporter (DMT) superfamily</fullName>
    </submittedName>
</protein>
<keyword evidence="1" id="KW-0812">Transmembrane</keyword>
<dbReference type="PANTHER" id="PTHR22911:SF135">
    <property type="entry name" value="BLR4310 PROTEIN"/>
    <property type="match status" value="1"/>
</dbReference>
<evidence type="ECO:0000256" key="1">
    <source>
        <dbReference type="SAM" id="Phobius"/>
    </source>
</evidence>
<feature type="transmembrane region" description="Helical" evidence="1">
    <location>
        <begin position="92"/>
        <end position="110"/>
    </location>
</feature>
<feature type="transmembrane region" description="Helical" evidence="1">
    <location>
        <begin position="30"/>
        <end position="52"/>
    </location>
</feature>
<keyword evidence="1" id="KW-1133">Transmembrane helix</keyword>
<reference evidence="3 4" key="1">
    <citation type="submission" date="2016-10" db="EMBL/GenBank/DDBJ databases">
        <authorList>
            <person name="Varghese N."/>
            <person name="Submissions S."/>
        </authorList>
    </citation>
    <scope>NUCLEOTIDE SEQUENCE [LARGE SCALE GENOMIC DNA]</scope>
    <source>
        <strain evidence="3 4">FF3</strain>
    </source>
</reference>
<feature type="transmembrane region" description="Helical" evidence="1">
    <location>
        <begin position="259"/>
        <end position="276"/>
    </location>
</feature>
<keyword evidence="1" id="KW-0472">Membrane</keyword>
<dbReference type="GeneID" id="80817695"/>
<comment type="caution">
    <text evidence="3">The sequence shown here is derived from an EMBL/GenBank/DDBJ whole genome shotgun (WGS) entry which is preliminary data.</text>
</comment>
<accession>A0A975W8R9</accession>
<feature type="domain" description="EamA" evidence="2">
    <location>
        <begin position="145"/>
        <end position="274"/>
    </location>
</feature>
<feature type="transmembrane region" description="Helical" evidence="1">
    <location>
        <begin position="122"/>
        <end position="139"/>
    </location>
</feature>
<dbReference type="Pfam" id="PF00892">
    <property type="entry name" value="EamA"/>
    <property type="match status" value="2"/>
</dbReference>
<dbReference type="Proteomes" id="UP000182932">
    <property type="component" value="Unassembled WGS sequence"/>
</dbReference>
<dbReference type="PANTHER" id="PTHR22911">
    <property type="entry name" value="ACYL-MALONYL CONDENSING ENZYME-RELATED"/>
    <property type="match status" value="1"/>
</dbReference>